<dbReference type="Gene3D" id="1.10.510.10">
    <property type="entry name" value="Transferase(Phosphotransferase) domain 1"/>
    <property type="match status" value="1"/>
</dbReference>
<dbReference type="Proteomes" id="UP000242205">
    <property type="component" value="Chromosome"/>
</dbReference>
<dbReference type="InterPro" id="IPR000719">
    <property type="entry name" value="Prot_kinase_dom"/>
</dbReference>
<feature type="domain" description="Protein kinase" evidence="7">
    <location>
        <begin position="271"/>
        <end position="531"/>
    </location>
</feature>
<keyword evidence="3" id="KW-0547">Nucleotide-binding</keyword>
<dbReference type="InterPro" id="IPR050660">
    <property type="entry name" value="NEK_Ser/Thr_kinase"/>
</dbReference>
<evidence type="ECO:0000256" key="5">
    <source>
        <dbReference type="ARBA" id="ARBA00022840"/>
    </source>
</evidence>
<evidence type="ECO:0000256" key="4">
    <source>
        <dbReference type="ARBA" id="ARBA00022777"/>
    </source>
</evidence>
<keyword evidence="10" id="KW-1185">Reference proteome</keyword>
<dbReference type="Pfam" id="PF00069">
    <property type="entry name" value="Pkinase"/>
    <property type="match status" value="1"/>
</dbReference>
<feature type="domain" description="PPM-type phosphatase" evidence="8">
    <location>
        <begin position="12"/>
        <end position="238"/>
    </location>
</feature>
<dbReference type="PROSITE" id="PS51746">
    <property type="entry name" value="PPM_2"/>
    <property type="match status" value="1"/>
</dbReference>
<evidence type="ECO:0000313" key="9">
    <source>
        <dbReference type="EMBL" id="AUN94104.1"/>
    </source>
</evidence>
<dbReference type="InterPro" id="IPR036457">
    <property type="entry name" value="PPM-type-like_dom_sf"/>
</dbReference>
<dbReference type="PANTHER" id="PTHR43671">
    <property type="entry name" value="SERINE/THREONINE-PROTEIN KINASE NEK"/>
    <property type="match status" value="1"/>
</dbReference>
<dbReference type="KEGG" id="atw:C0099_03595"/>
<dbReference type="SUPFAM" id="SSF56112">
    <property type="entry name" value="Protein kinase-like (PK-like)"/>
    <property type="match status" value="1"/>
</dbReference>
<dbReference type="AlphaFoldDB" id="A0A2I6S4B9"/>
<dbReference type="GO" id="GO:0004674">
    <property type="term" value="F:protein serine/threonine kinase activity"/>
    <property type="evidence" value="ECO:0007669"/>
    <property type="project" value="UniProtKB-EC"/>
</dbReference>
<dbReference type="Gene3D" id="3.60.40.10">
    <property type="entry name" value="PPM-type phosphatase domain"/>
    <property type="match status" value="1"/>
</dbReference>
<keyword evidence="6" id="KW-0472">Membrane</keyword>
<dbReference type="EMBL" id="CP025682">
    <property type="protein sequence ID" value="AUN94104.1"/>
    <property type="molecule type" value="Genomic_DNA"/>
</dbReference>
<keyword evidence="2" id="KW-0808">Transferase</keyword>
<keyword evidence="5" id="KW-0067">ATP-binding</keyword>
<dbReference type="PROSITE" id="PS50011">
    <property type="entry name" value="PROTEIN_KINASE_DOM"/>
    <property type="match status" value="1"/>
</dbReference>
<dbReference type="SMART" id="SM00332">
    <property type="entry name" value="PP2Cc"/>
    <property type="match status" value="1"/>
</dbReference>
<evidence type="ECO:0000256" key="2">
    <source>
        <dbReference type="ARBA" id="ARBA00022679"/>
    </source>
</evidence>
<keyword evidence="6" id="KW-1133">Transmembrane helix</keyword>
<evidence type="ECO:0000259" key="7">
    <source>
        <dbReference type="PROSITE" id="PS50011"/>
    </source>
</evidence>
<proteinExistence type="predicted"/>
<name>A0A2I6S4B9_9RHOO</name>
<dbReference type="InterPro" id="IPR011009">
    <property type="entry name" value="Kinase-like_dom_sf"/>
</dbReference>
<evidence type="ECO:0000256" key="6">
    <source>
        <dbReference type="SAM" id="Phobius"/>
    </source>
</evidence>
<dbReference type="EC" id="2.7.11.1" evidence="1"/>
<dbReference type="GO" id="GO:0005524">
    <property type="term" value="F:ATP binding"/>
    <property type="evidence" value="ECO:0007669"/>
    <property type="project" value="UniProtKB-KW"/>
</dbReference>
<evidence type="ECO:0000256" key="3">
    <source>
        <dbReference type="ARBA" id="ARBA00022741"/>
    </source>
</evidence>
<gene>
    <name evidence="9" type="ORF">C0099_03595</name>
</gene>
<reference evidence="9 10" key="1">
    <citation type="submission" date="2018-01" db="EMBL/GenBank/DDBJ databases">
        <authorList>
            <person name="Fu G.-Y."/>
        </authorList>
    </citation>
    <scope>NUCLEOTIDE SEQUENCE [LARGE SCALE GENOMIC DNA]</scope>
    <source>
        <strain evidence="9 10">SY39</strain>
    </source>
</reference>
<dbReference type="OrthoDB" id="9801841at2"/>
<feature type="transmembrane region" description="Helical" evidence="6">
    <location>
        <begin position="546"/>
        <end position="567"/>
    </location>
</feature>
<keyword evidence="6" id="KW-0812">Transmembrane</keyword>
<evidence type="ECO:0000313" key="10">
    <source>
        <dbReference type="Proteomes" id="UP000242205"/>
    </source>
</evidence>
<dbReference type="SMART" id="SM00331">
    <property type="entry name" value="PP2C_SIG"/>
    <property type="match status" value="1"/>
</dbReference>
<dbReference type="Pfam" id="PF13672">
    <property type="entry name" value="PP2C_2"/>
    <property type="match status" value="1"/>
</dbReference>
<keyword evidence="4" id="KW-0418">Kinase</keyword>
<evidence type="ECO:0000259" key="8">
    <source>
        <dbReference type="PROSITE" id="PS51746"/>
    </source>
</evidence>
<organism evidence="9 10">
    <name type="scientific">Pseudazoarcus pumilus</name>
    <dbReference type="NCBI Taxonomy" id="2067960"/>
    <lineage>
        <taxon>Bacteria</taxon>
        <taxon>Pseudomonadati</taxon>
        <taxon>Pseudomonadota</taxon>
        <taxon>Betaproteobacteria</taxon>
        <taxon>Rhodocyclales</taxon>
        <taxon>Zoogloeaceae</taxon>
        <taxon>Pseudazoarcus</taxon>
    </lineage>
</organism>
<dbReference type="SUPFAM" id="SSF81606">
    <property type="entry name" value="PP2C-like"/>
    <property type="match status" value="1"/>
</dbReference>
<accession>A0A2I6S4B9</accession>
<dbReference type="SMART" id="SM00220">
    <property type="entry name" value="S_TKc"/>
    <property type="match status" value="1"/>
</dbReference>
<dbReference type="PANTHER" id="PTHR43671:SF13">
    <property type="entry name" value="SERINE_THREONINE-PROTEIN KINASE NEK2"/>
    <property type="match status" value="1"/>
</dbReference>
<dbReference type="RefSeq" id="WP_102246176.1">
    <property type="nucleotide sequence ID" value="NZ_CP025682.1"/>
</dbReference>
<evidence type="ECO:0000256" key="1">
    <source>
        <dbReference type="ARBA" id="ARBA00012513"/>
    </source>
</evidence>
<protein>
    <recommendedName>
        <fullName evidence="1">non-specific serine/threonine protein kinase</fullName>
        <ecNumber evidence="1">2.7.11.1</ecNumber>
    </recommendedName>
</protein>
<sequence>MNTRPPATLQVELGHASLRGAHAHNEDFCGAVTPDGAELDVKGVLAAIGDGVGGHADGREASEFAVRGLLADYYATPDTWGIAQSLETVINALNRWLASQTARSREAAGMATTLSALVLRGRRYTIAHVGDSRIYRLRGGRLDRLTSDHVWAHPELDNVLSRAIGLDERVAIDIADGDAEVGDVFALLTDGVWETLGDARISETLAQKATPEAVAQLLARGAEHAGSRDDCTALVLRVTALPADDLRDAISRMSARPLPPLLKPGETLDGLTVETLVHDSRMTRLYRVRDAAGRQYVLKTLRPEASDAACTAALAHEEWLASRVRDAHFPQVVPQPAATRLYYLMSWHEGATLAARLATGQPFATTEVAELGIELVKGLATLHRLAIVHRDIKPANLHVGADGRLRILDLGVAASDGQAEARVFGEINNPGTPSYMAPELFAGESASVRSDLFAAGVTLYELLTRRFPYGEIEPFQRPRFGDPVPPTRWRADIPHWLESVILKAVARERRDRFETAEEFLLALELGAHRPLAVPRSSPLLRRDPELGIKIALVVSGVLNILLLYLLLAR</sequence>
<dbReference type="CDD" id="cd00143">
    <property type="entry name" value="PP2Cc"/>
    <property type="match status" value="1"/>
</dbReference>
<dbReference type="CDD" id="cd14014">
    <property type="entry name" value="STKc_PknB_like"/>
    <property type="match status" value="1"/>
</dbReference>
<dbReference type="InterPro" id="IPR001932">
    <property type="entry name" value="PPM-type_phosphatase-like_dom"/>
</dbReference>